<dbReference type="Gramene" id="KCW51573">
    <property type="protein sequence ID" value="KCW51573"/>
    <property type="gene ID" value="EUGRSUZ_J01075"/>
</dbReference>
<accession>A0A059ACL4</accession>
<protein>
    <submittedName>
        <fullName evidence="1">Uncharacterized protein</fullName>
    </submittedName>
</protein>
<gene>
    <name evidence="1" type="ORF">EUGRSUZ_J01075</name>
</gene>
<name>A0A059ACL4_EUCGR</name>
<dbReference type="EMBL" id="KK198762">
    <property type="protein sequence ID" value="KCW51573.1"/>
    <property type="molecule type" value="Genomic_DNA"/>
</dbReference>
<sequence length="68" mass="7920">MIRPRVRLQPRVLTAKGLAGREDLNLFEQVLLRNFDWSSAKCLGRWGLILLYRVTLSSQNICIDTAFW</sequence>
<proteinExistence type="predicted"/>
<dbReference type="AlphaFoldDB" id="A0A059ACL4"/>
<dbReference type="InParanoid" id="A0A059ACL4"/>
<evidence type="ECO:0000313" key="1">
    <source>
        <dbReference type="EMBL" id="KCW51573.1"/>
    </source>
</evidence>
<organism evidence="1">
    <name type="scientific">Eucalyptus grandis</name>
    <name type="common">Flooded gum</name>
    <dbReference type="NCBI Taxonomy" id="71139"/>
    <lineage>
        <taxon>Eukaryota</taxon>
        <taxon>Viridiplantae</taxon>
        <taxon>Streptophyta</taxon>
        <taxon>Embryophyta</taxon>
        <taxon>Tracheophyta</taxon>
        <taxon>Spermatophyta</taxon>
        <taxon>Magnoliopsida</taxon>
        <taxon>eudicotyledons</taxon>
        <taxon>Gunneridae</taxon>
        <taxon>Pentapetalae</taxon>
        <taxon>rosids</taxon>
        <taxon>malvids</taxon>
        <taxon>Myrtales</taxon>
        <taxon>Myrtaceae</taxon>
        <taxon>Myrtoideae</taxon>
        <taxon>Eucalypteae</taxon>
        <taxon>Eucalyptus</taxon>
    </lineage>
</organism>
<reference evidence="1" key="1">
    <citation type="submission" date="2013-07" db="EMBL/GenBank/DDBJ databases">
        <title>The genome of Eucalyptus grandis.</title>
        <authorList>
            <person name="Schmutz J."/>
            <person name="Hayes R."/>
            <person name="Myburg A."/>
            <person name="Tuskan G."/>
            <person name="Grattapaglia D."/>
            <person name="Rokhsar D.S."/>
        </authorList>
    </citation>
    <scope>NUCLEOTIDE SEQUENCE</scope>
    <source>
        <tissue evidence="1">Leaf extractions</tissue>
    </source>
</reference>